<reference evidence="45" key="3">
    <citation type="submission" date="2025-09" db="UniProtKB">
        <authorList>
            <consortium name="Ensembl"/>
        </authorList>
    </citation>
    <scope>IDENTIFICATION</scope>
</reference>
<dbReference type="PANTHER" id="PTHR11405">
    <property type="entry name" value="CARBAMOYLTRANSFERASE FAMILY MEMBER"/>
    <property type="match status" value="1"/>
</dbReference>
<dbReference type="SUPFAM" id="SSF52440">
    <property type="entry name" value="PreATP-grasp domain"/>
    <property type="match status" value="2"/>
</dbReference>
<dbReference type="SUPFAM" id="SSF52317">
    <property type="entry name" value="Class I glutamine amidotransferase-like"/>
    <property type="match status" value="1"/>
</dbReference>
<dbReference type="Gene3D" id="3.30.470.20">
    <property type="entry name" value="ATP-grasp fold, B domain"/>
    <property type="match status" value="3"/>
</dbReference>
<dbReference type="GO" id="GO:0006207">
    <property type="term" value="P:'de novo' pyrimidine nucleobase biosynthetic process"/>
    <property type="evidence" value="ECO:0007669"/>
    <property type="project" value="InterPro"/>
</dbReference>
<keyword evidence="19" id="KW-0862">Zinc</keyword>
<dbReference type="SUPFAM" id="SSF51338">
    <property type="entry name" value="Composite domain of metallo-dependent hydrolases"/>
    <property type="match status" value="1"/>
</dbReference>
<evidence type="ECO:0000256" key="17">
    <source>
        <dbReference type="ARBA" id="ARBA00022741"/>
    </source>
</evidence>
<evidence type="ECO:0000256" key="32">
    <source>
        <dbReference type="ARBA" id="ARBA00047359"/>
    </source>
</evidence>
<dbReference type="Pfam" id="PF25596">
    <property type="entry name" value="CPSase_L_D1"/>
    <property type="match status" value="2"/>
</dbReference>
<dbReference type="SUPFAM" id="SSF52021">
    <property type="entry name" value="Carbamoyl phosphate synthetase, small subunit N-terminal domain"/>
    <property type="match status" value="1"/>
</dbReference>
<dbReference type="NCBIfam" id="NF003671">
    <property type="entry name" value="PRK05294.1"/>
    <property type="match status" value="1"/>
</dbReference>
<dbReference type="InterPro" id="IPR006132">
    <property type="entry name" value="Asp/Orn_carbamoyltranf_P-bd"/>
</dbReference>
<dbReference type="GO" id="GO:0016597">
    <property type="term" value="F:amino acid binding"/>
    <property type="evidence" value="ECO:0007669"/>
    <property type="project" value="InterPro"/>
</dbReference>
<keyword evidence="17 41" id="KW-0547">Nucleotide-binding</keyword>
<dbReference type="GO" id="GO:0004087">
    <property type="term" value="F:carbamoyl-phosphate synthase (ammonia) activity"/>
    <property type="evidence" value="ECO:0007669"/>
    <property type="project" value="UniProtKB-EC"/>
</dbReference>
<dbReference type="PROSITE" id="PS00866">
    <property type="entry name" value="CPSASE_1"/>
    <property type="match status" value="2"/>
</dbReference>
<evidence type="ECO:0000256" key="27">
    <source>
        <dbReference type="ARBA" id="ARBA00043968"/>
    </source>
</evidence>
<dbReference type="Proteomes" id="UP000005207">
    <property type="component" value="Linkage group LG15"/>
</dbReference>
<evidence type="ECO:0000256" key="21">
    <source>
        <dbReference type="ARBA" id="ARBA00022842"/>
    </source>
</evidence>
<proteinExistence type="inferred from homology"/>
<evidence type="ECO:0000256" key="39">
    <source>
        <dbReference type="ARBA" id="ARBA00070057"/>
    </source>
</evidence>
<dbReference type="GeneTree" id="ENSGT00940000157241"/>
<evidence type="ECO:0000256" key="22">
    <source>
        <dbReference type="ARBA" id="ARBA00022975"/>
    </source>
</evidence>
<evidence type="ECO:0000313" key="45">
    <source>
        <dbReference type="Ensembl" id="ENSONIP00000073049.1"/>
    </source>
</evidence>
<dbReference type="GO" id="GO:0004359">
    <property type="term" value="F:glutaminase activity"/>
    <property type="evidence" value="ECO:0007669"/>
    <property type="project" value="UniProtKB-EC"/>
</dbReference>
<evidence type="ECO:0000256" key="15">
    <source>
        <dbReference type="ARBA" id="ARBA00022723"/>
    </source>
</evidence>
<dbReference type="FunFam" id="3.40.50.20:FF:000002">
    <property type="entry name" value="Carbamoyl-phosphate synthase large chain"/>
    <property type="match status" value="1"/>
</dbReference>
<comment type="function">
    <text evidence="37">Multifunctional protein that encodes the first 3 enzymatic activities of the de novo pyrimidine pathway: carbamoylphosphate synthetase (CPSase; EC 6.3.5.5), aspartate transcarbamylase (ATCase; EC 2.1.3.2) and dihydroorotase (DHOase; EC 3.5.2.3). The CPSase-function is accomplished in 2 steps, by a glutamine-dependent amidotransferase activity (GATase) that binds and cleaves glutamine to produce ammonia, followed by an ammonium-dependent carbamoyl phosphate synthetase, which reacts with the ammonia, hydrogencarbonate and ATP to form carbamoyl phosphate. The endogenously produced carbamoyl phosphate is sequestered and channeled to the ATCase active site. ATCase then catalyzes the formation of carbamoyl-L-aspartate from L-aspartate and carbamoyl phosphate. In the last step, DHOase catalyzes the cyclization of carbamoyl aspartate to dihydroorotate.</text>
</comment>
<dbReference type="Pfam" id="PF00185">
    <property type="entry name" value="OTCace"/>
    <property type="match status" value="1"/>
</dbReference>
<dbReference type="PANTHER" id="PTHR11405:SF5">
    <property type="entry name" value="CAD PROTEIN"/>
    <property type="match status" value="1"/>
</dbReference>
<dbReference type="InterPro" id="IPR011607">
    <property type="entry name" value="MGS-like_dom"/>
</dbReference>
<dbReference type="SUPFAM" id="SSF48108">
    <property type="entry name" value="Carbamoyl phosphate synthetase, large subunit connection domain"/>
    <property type="match status" value="1"/>
</dbReference>
<evidence type="ECO:0000256" key="7">
    <source>
        <dbReference type="ARBA" id="ARBA00012738"/>
    </source>
</evidence>
<evidence type="ECO:0000256" key="36">
    <source>
        <dbReference type="ARBA" id="ARBA00049534"/>
    </source>
</evidence>
<evidence type="ECO:0000256" key="28">
    <source>
        <dbReference type="ARBA" id="ARBA00043979"/>
    </source>
</evidence>
<evidence type="ECO:0000256" key="8">
    <source>
        <dbReference type="ARBA" id="ARBA00012860"/>
    </source>
</evidence>
<dbReference type="EC" id="3.5.1.2" evidence="9"/>
<dbReference type="FunFam" id="3.20.20.140:FF:000015">
    <property type="entry name" value="CAD protein isoform X2"/>
    <property type="match status" value="1"/>
</dbReference>
<comment type="cofactor">
    <cofactor evidence="1">
        <name>Zn(2+)</name>
        <dbReference type="ChEBI" id="CHEBI:29105"/>
    </cofactor>
</comment>
<dbReference type="GO" id="GO:0044205">
    <property type="term" value="P:'de novo' UMP biosynthetic process"/>
    <property type="evidence" value="ECO:0007669"/>
    <property type="project" value="UniProtKB-UniPathway"/>
</dbReference>
<evidence type="ECO:0000256" key="40">
    <source>
        <dbReference type="ARBA" id="ARBA00077900"/>
    </source>
</evidence>
<dbReference type="GO" id="GO:0006541">
    <property type="term" value="P:glutamine metabolic process"/>
    <property type="evidence" value="ECO:0007669"/>
    <property type="project" value="InterPro"/>
</dbReference>
<keyword evidence="46" id="KW-1185">Reference proteome</keyword>
<dbReference type="NCBIfam" id="NF002032">
    <property type="entry name" value="PRK00856.1"/>
    <property type="match status" value="1"/>
</dbReference>
<dbReference type="PROSITE" id="PS51855">
    <property type="entry name" value="MGS"/>
    <property type="match status" value="1"/>
</dbReference>
<dbReference type="EC" id="6.3.4.16" evidence="31"/>
<dbReference type="Gene3D" id="3.40.50.1380">
    <property type="entry name" value="Methylglyoxal synthase-like domain"/>
    <property type="match status" value="1"/>
</dbReference>
<dbReference type="PROSITE" id="PS51273">
    <property type="entry name" value="GATASE_TYPE_1"/>
    <property type="match status" value="1"/>
</dbReference>
<comment type="catalytic activity">
    <reaction evidence="35">
        <text>carbamoyl phosphate + L-aspartate = N-carbamoyl-L-aspartate + phosphate + H(+)</text>
        <dbReference type="Rhea" id="RHEA:20013"/>
        <dbReference type="ChEBI" id="CHEBI:15378"/>
        <dbReference type="ChEBI" id="CHEBI:29991"/>
        <dbReference type="ChEBI" id="CHEBI:32814"/>
        <dbReference type="ChEBI" id="CHEBI:43474"/>
        <dbReference type="ChEBI" id="CHEBI:58228"/>
        <dbReference type="EC" id="2.1.3.2"/>
    </reaction>
</comment>
<dbReference type="FunFam" id="3.40.50.20:FF:000011">
    <property type="entry name" value="CAD protein-like isoform X1"/>
    <property type="match status" value="1"/>
</dbReference>
<comment type="similarity">
    <text evidence="30">In the 2nd section; belongs to the CarB family.</text>
</comment>
<evidence type="ECO:0000256" key="33">
    <source>
        <dbReference type="ARBA" id="ARBA00048492"/>
    </source>
</evidence>
<evidence type="ECO:0000256" key="10">
    <source>
        <dbReference type="ARBA" id="ARBA00013008"/>
    </source>
</evidence>
<dbReference type="SUPFAM" id="SSF52335">
    <property type="entry name" value="Methylglyoxal synthase-like"/>
    <property type="match status" value="1"/>
</dbReference>
<dbReference type="EC" id="3.5.2.3" evidence="8"/>
<dbReference type="InterPro" id="IPR006130">
    <property type="entry name" value="Asp/Orn_carbamoylTrfase"/>
</dbReference>
<dbReference type="Gene3D" id="3.40.50.20">
    <property type="match status" value="2"/>
</dbReference>
<dbReference type="GO" id="GO:0005951">
    <property type="term" value="C:carbamoyl-phosphate synthase complex"/>
    <property type="evidence" value="ECO:0007669"/>
    <property type="project" value="TreeGrafter"/>
</dbReference>
<dbReference type="HAMAP" id="MF_00001">
    <property type="entry name" value="Asp_carb_tr"/>
    <property type="match status" value="1"/>
</dbReference>
<dbReference type="InterPro" id="IPR032466">
    <property type="entry name" value="Metal_Hydrolase"/>
</dbReference>
<dbReference type="FunFam" id="3.40.50.880:FF:000006">
    <property type="entry name" value="Carbamoyl-phosphate synthase 1, mitochondrial"/>
    <property type="match status" value="1"/>
</dbReference>
<accession>A0A669ENU3</accession>
<keyword evidence="14" id="KW-0808">Transferase</keyword>
<evidence type="ECO:0000256" key="18">
    <source>
        <dbReference type="ARBA" id="ARBA00022801"/>
    </source>
</evidence>
<dbReference type="SUPFAM" id="SSF53671">
    <property type="entry name" value="Aspartate/ornithine carbamoyltransferase"/>
    <property type="match status" value="1"/>
</dbReference>
<dbReference type="PROSITE" id="PS50975">
    <property type="entry name" value="ATP_GRASP"/>
    <property type="match status" value="2"/>
</dbReference>
<dbReference type="GO" id="GO:0004088">
    <property type="term" value="F:carbamoyl-phosphate synthase (glutamine-hydrolyzing) activity"/>
    <property type="evidence" value="ECO:0007669"/>
    <property type="project" value="UniProtKB-EC"/>
</dbReference>
<evidence type="ECO:0000256" key="16">
    <source>
        <dbReference type="ARBA" id="ARBA00022737"/>
    </source>
</evidence>
<evidence type="ECO:0000256" key="26">
    <source>
        <dbReference type="ARBA" id="ARBA00023268"/>
    </source>
</evidence>
<keyword evidence="13" id="KW-0436">Ligase</keyword>
<comment type="similarity">
    <text evidence="27">In the 3rd section; belongs to the metallo-dependent hydrolases superfamily. DHOase family. CAD subfamily.</text>
</comment>
<evidence type="ECO:0000313" key="46">
    <source>
        <dbReference type="Proteomes" id="UP000005207"/>
    </source>
</evidence>
<evidence type="ECO:0000256" key="1">
    <source>
        <dbReference type="ARBA" id="ARBA00001947"/>
    </source>
</evidence>
<dbReference type="FunFam" id="3.30.470.20:FF:000004">
    <property type="entry name" value="Carbamoyl-phosphate synthase (glutamine-hydrolyzing)"/>
    <property type="match status" value="1"/>
</dbReference>
<evidence type="ECO:0000256" key="5">
    <source>
        <dbReference type="ARBA" id="ARBA00004852"/>
    </source>
</evidence>
<dbReference type="Pfam" id="PF02142">
    <property type="entry name" value="MGS"/>
    <property type="match status" value="1"/>
</dbReference>
<evidence type="ECO:0000256" key="9">
    <source>
        <dbReference type="ARBA" id="ARBA00012918"/>
    </source>
</evidence>
<dbReference type="Gene3D" id="3.20.20.140">
    <property type="entry name" value="Metal-dependent hydrolases"/>
    <property type="match status" value="1"/>
</dbReference>
<comment type="pathway">
    <text evidence="6">Pyrimidine metabolism; UMP biosynthesis via de novo pathway; (S)-dihydroorotate from bicarbonate: step 3/3.</text>
</comment>
<keyword evidence="12" id="KW-0597">Phosphoprotein</keyword>
<evidence type="ECO:0000256" key="35">
    <source>
        <dbReference type="ARBA" id="ARBA00048859"/>
    </source>
</evidence>
<evidence type="ECO:0000256" key="25">
    <source>
        <dbReference type="ARBA" id="ARBA00023242"/>
    </source>
</evidence>
<comment type="subunit">
    <text evidence="38">Homohexamer. Interacts with CIPC.</text>
</comment>
<evidence type="ECO:0000256" key="24">
    <source>
        <dbReference type="ARBA" id="ARBA00023211"/>
    </source>
</evidence>
<dbReference type="PROSITE" id="PS00483">
    <property type="entry name" value="DIHYDROOROTASE_2"/>
    <property type="match status" value="1"/>
</dbReference>
<dbReference type="InterPro" id="IPR002082">
    <property type="entry name" value="Asp_carbamoyltransf"/>
</dbReference>
<dbReference type="GO" id="GO:0004070">
    <property type="term" value="F:aspartate carbamoyltransferase activity"/>
    <property type="evidence" value="ECO:0007669"/>
    <property type="project" value="UniProtKB-EC"/>
</dbReference>
<evidence type="ECO:0000256" key="19">
    <source>
        <dbReference type="ARBA" id="ARBA00022833"/>
    </source>
</evidence>
<dbReference type="PRINTS" id="PR00101">
    <property type="entry name" value="ATCASE"/>
</dbReference>
<keyword evidence="11" id="KW-0963">Cytoplasm</keyword>
<dbReference type="GO" id="GO:0005524">
    <property type="term" value="F:ATP binding"/>
    <property type="evidence" value="ECO:0007669"/>
    <property type="project" value="UniProtKB-UniRule"/>
</dbReference>
<keyword evidence="21" id="KW-0460">Magnesium</keyword>
<dbReference type="NCBIfam" id="TIGR00670">
    <property type="entry name" value="asp_carb_tr"/>
    <property type="match status" value="1"/>
</dbReference>
<dbReference type="Ensembl" id="ENSONIT00000085682.1">
    <property type="protein sequence ID" value="ENSONIP00000073049.1"/>
    <property type="gene ID" value="ENSONIG00000015784.2"/>
</dbReference>
<keyword evidence="15" id="KW-0479">Metal-binding</keyword>
<dbReference type="InterPro" id="IPR005483">
    <property type="entry name" value="CPSase_dom"/>
</dbReference>
<evidence type="ECO:0000256" key="30">
    <source>
        <dbReference type="ARBA" id="ARBA00043998"/>
    </source>
</evidence>
<dbReference type="FunFam" id="3.40.50.1380:FF:000005">
    <property type="entry name" value="CAD protein-like isoform X1"/>
    <property type="match status" value="1"/>
</dbReference>
<dbReference type="SUPFAM" id="SSF51556">
    <property type="entry name" value="Metallo-dependent hydrolases"/>
    <property type="match status" value="1"/>
</dbReference>
<keyword evidence="23" id="KW-0007">Acetylation</keyword>
<evidence type="ECO:0000256" key="20">
    <source>
        <dbReference type="ARBA" id="ARBA00022840"/>
    </source>
</evidence>
<dbReference type="CDD" id="cd01744">
    <property type="entry name" value="GATase1_CPSase"/>
    <property type="match status" value="1"/>
</dbReference>
<evidence type="ECO:0000256" key="3">
    <source>
        <dbReference type="ARBA" id="ARBA00004496"/>
    </source>
</evidence>
<dbReference type="FunFam" id="3.30.1490.20:FF:000001">
    <property type="entry name" value="Carbamoyl-phosphate synthase large chain"/>
    <property type="match status" value="1"/>
</dbReference>
<dbReference type="SMART" id="SM00851">
    <property type="entry name" value="MGS"/>
    <property type="match status" value="1"/>
</dbReference>
<dbReference type="SUPFAM" id="SSF56059">
    <property type="entry name" value="Glutathione synthetase ATP-binding domain-like"/>
    <property type="match status" value="2"/>
</dbReference>
<evidence type="ECO:0000256" key="42">
    <source>
        <dbReference type="SAM" id="MobiDB-lite"/>
    </source>
</evidence>
<keyword evidence="22" id="KW-0665">Pyrimidine biosynthesis</keyword>
<evidence type="ECO:0000256" key="29">
    <source>
        <dbReference type="ARBA" id="ARBA00043984"/>
    </source>
</evidence>
<dbReference type="Pfam" id="PF02787">
    <property type="entry name" value="CPSase_L_D3"/>
    <property type="match status" value="1"/>
</dbReference>
<dbReference type="InterPro" id="IPR016185">
    <property type="entry name" value="PreATP-grasp_dom_sf"/>
</dbReference>
<comment type="catalytic activity">
    <reaction evidence="32">
        <text>hydrogencarbonate + NH4(+) + 2 ATP = carbamoyl phosphate + 2 ADP + phosphate + 2 H(+)</text>
        <dbReference type="Rhea" id="RHEA:18029"/>
        <dbReference type="ChEBI" id="CHEBI:15378"/>
        <dbReference type="ChEBI" id="CHEBI:17544"/>
        <dbReference type="ChEBI" id="CHEBI:28938"/>
        <dbReference type="ChEBI" id="CHEBI:30616"/>
        <dbReference type="ChEBI" id="CHEBI:43474"/>
        <dbReference type="ChEBI" id="CHEBI:58228"/>
        <dbReference type="ChEBI" id="CHEBI:456216"/>
        <dbReference type="EC" id="6.3.4.16"/>
    </reaction>
</comment>
<comment type="similarity">
    <text evidence="29">In the N-terminal section; belongs to the CarA family.</text>
</comment>
<dbReference type="FunFam" id="1.10.1030.10:FF:000001">
    <property type="entry name" value="Carbamoyl-phosphate synthase large chain"/>
    <property type="match status" value="1"/>
</dbReference>
<dbReference type="UniPathway" id="UPA00070">
    <property type="reaction ID" value="UER00115"/>
</dbReference>
<evidence type="ECO:0000256" key="38">
    <source>
        <dbReference type="ARBA" id="ARBA00063193"/>
    </source>
</evidence>
<dbReference type="InterPro" id="IPR036901">
    <property type="entry name" value="Asp/Orn_carbamoylTrfase_sf"/>
</dbReference>
<evidence type="ECO:0000256" key="37">
    <source>
        <dbReference type="ARBA" id="ARBA00059164"/>
    </source>
</evidence>
<dbReference type="CDD" id="cd01423">
    <property type="entry name" value="MGS_CPS_I_III"/>
    <property type="match status" value="1"/>
</dbReference>
<feature type="region of interest" description="Disordered" evidence="42">
    <location>
        <begin position="1808"/>
        <end position="1828"/>
    </location>
</feature>
<gene>
    <name evidence="45" type="primary">CAD</name>
    <name evidence="45" type="synonym">cad</name>
</gene>
<dbReference type="PRINTS" id="PR00098">
    <property type="entry name" value="CPSASE"/>
</dbReference>
<dbReference type="InterPro" id="IPR013815">
    <property type="entry name" value="ATP_grasp_subdomain_1"/>
</dbReference>
<dbReference type="SMART" id="SM01096">
    <property type="entry name" value="CPSase_L_D3"/>
    <property type="match status" value="1"/>
</dbReference>
<dbReference type="InterPro" id="IPR035686">
    <property type="entry name" value="CPSase_GATase1"/>
</dbReference>
<keyword evidence="26" id="KW-0511">Multifunctional enzyme</keyword>
<dbReference type="GO" id="GO:0005634">
    <property type="term" value="C:nucleus"/>
    <property type="evidence" value="ECO:0007669"/>
    <property type="project" value="UniProtKB-SubCell"/>
</dbReference>
<keyword evidence="24" id="KW-0464">Manganese</keyword>
<evidence type="ECO:0000259" key="44">
    <source>
        <dbReference type="PROSITE" id="PS51855"/>
    </source>
</evidence>
<dbReference type="Pfam" id="PF12890">
    <property type="entry name" value="DHOase"/>
    <property type="match status" value="1"/>
</dbReference>
<dbReference type="Gene3D" id="3.40.50.1370">
    <property type="entry name" value="Aspartate/ornithine carbamoyltransferase"/>
    <property type="match status" value="2"/>
</dbReference>
<feature type="region of interest" description="Disordered" evidence="42">
    <location>
        <begin position="1729"/>
        <end position="1782"/>
    </location>
</feature>
<evidence type="ECO:0000256" key="11">
    <source>
        <dbReference type="ARBA" id="ARBA00022490"/>
    </source>
</evidence>
<dbReference type="PROSITE" id="PS00867">
    <property type="entry name" value="CPSASE_2"/>
    <property type="match status" value="2"/>
</dbReference>
<evidence type="ECO:0000256" key="6">
    <source>
        <dbReference type="ARBA" id="ARBA00004880"/>
    </source>
</evidence>
<dbReference type="PROSITE" id="PS00097">
    <property type="entry name" value="CARBAMOYLTRANSFERASE"/>
    <property type="match status" value="1"/>
</dbReference>
<reference evidence="45" key="2">
    <citation type="submission" date="2025-08" db="UniProtKB">
        <authorList>
            <consortium name="Ensembl"/>
        </authorList>
    </citation>
    <scope>IDENTIFICATION</scope>
</reference>
<evidence type="ECO:0000256" key="13">
    <source>
        <dbReference type="ARBA" id="ARBA00022598"/>
    </source>
</evidence>
<dbReference type="Pfam" id="PF02786">
    <property type="entry name" value="CPSase_L_D2"/>
    <property type="match status" value="2"/>
</dbReference>
<dbReference type="PROSITE" id="PS00482">
    <property type="entry name" value="DIHYDROOROTASE_1"/>
    <property type="match status" value="1"/>
</dbReference>
<evidence type="ECO:0000256" key="4">
    <source>
        <dbReference type="ARBA" id="ARBA00004812"/>
    </source>
</evidence>
<dbReference type="PRINTS" id="PR00100">
    <property type="entry name" value="AOTCASE"/>
</dbReference>
<dbReference type="Gene3D" id="1.10.1030.10">
    <property type="entry name" value="Carbamoyl-phosphate synthetase, large subunit oligomerisation domain"/>
    <property type="match status" value="1"/>
</dbReference>
<dbReference type="GO" id="GO:0006526">
    <property type="term" value="P:L-arginine biosynthetic process"/>
    <property type="evidence" value="ECO:0007669"/>
    <property type="project" value="TreeGrafter"/>
</dbReference>
<dbReference type="Pfam" id="PF00988">
    <property type="entry name" value="CPSase_sm_chain"/>
    <property type="match status" value="1"/>
</dbReference>
<dbReference type="InterPro" id="IPR011059">
    <property type="entry name" value="Metal-dep_hydrolase_composite"/>
</dbReference>
<dbReference type="GO" id="GO:0004151">
    <property type="term" value="F:dihydroorotase activity"/>
    <property type="evidence" value="ECO:0007669"/>
    <property type="project" value="UniProtKB-EC"/>
</dbReference>
<dbReference type="FunFam" id="3.40.50.1370:FF:000002">
    <property type="entry name" value="Aspartate carbamoyltransferase 2"/>
    <property type="match status" value="1"/>
</dbReference>
<dbReference type="NCBIfam" id="NF009475">
    <property type="entry name" value="PRK12838.1"/>
    <property type="match status" value="1"/>
</dbReference>
<evidence type="ECO:0000256" key="12">
    <source>
        <dbReference type="ARBA" id="ARBA00022553"/>
    </source>
</evidence>
<comment type="catalytic activity">
    <reaction evidence="34">
        <text>hydrogencarbonate + L-glutamine + 2 ATP + H2O = carbamoyl phosphate + L-glutamate + 2 ADP + phosphate + 2 H(+)</text>
        <dbReference type="Rhea" id="RHEA:18633"/>
        <dbReference type="ChEBI" id="CHEBI:15377"/>
        <dbReference type="ChEBI" id="CHEBI:15378"/>
        <dbReference type="ChEBI" id="CHEBI:17544"/>
        <dbReference type="ChEBI" id="CHEBI:29985"/>
        <dbReference type="ChEBI" id="CHEBI:30616"/>
        <dbReference type="ChEBI" id="CHEBI:43474"/>
        <dbReference type="ChEBI" id="CHEBI:58228"/>
        <dbReference type="ChEBI" id="CHEBI:58359"/>
        <dbReference type="ChEBI" id="CHEBI:456216"/>
        <dbReference type="EC" id="6.3.5.5"/>
    </reaction>
</comment>
<dbReference type="Gene3D" id="3.40.50.880">
    <property type="match status" value="1"/>
</dbReference>
<organism evidence="45 46">
    <name type="scientific">Oreochromis niloticus</name>
    <name type="common">Nile tilapia</name>
    <name type="synonym">Tilapia nilotica</name>
    <dbReference type="NCBI Taxonomy" id="8128"/>
    <lineage>
        <taxon>Eukaryota</taxon>
        <taxon>Metazoa</taxon>
        <taxon>Chordata</taxon>
        <taxon>Craniata</taxon>
        <taxon>Vertebrata</taxon>
        <taxon>Euteleostomi</taxon>
        <taxon>Actinopterygii</taxon>
        <taxon>Neopterygii</taxon>
        <taxon>Teleostei</taxon>
        <taxon>Neoteleostei</taxon>
        <taxon>Acanthomorphata</taxon>
        <taxon>Ovalentaria</taxon>
        <taxon>Cichlomorphae</taxon>
        <taxon>Cichliformes</taxon>
        <taxon>Cichlidae</taxon>
        <taxon>African cichlids</taxon>
        <taxon>Pseudocrenilabrinae</taxon>
        <taxon>Oreochromini</taxon>
        <taxon>Oreochromis</taxon>
    </lineage>
</organism>
<evidence type="ECO:0000256" key="34">
    <source>
        <dbReference type="ARBA" id="ARBA00048816"/>
    </source>
</evidence>
<dbReference type="SMART" id="SM01097">
    <property type="entry name" value="CPSase_sm_chain"/>
    <property type="match status" value="1"/>
</dbReference>
<dbReference type="InterPro" id="IPR024403">
    <property type="entry name" value="DHOase_cat"/>
</dbReference>
<dbReference type="InterPro" id="IPR002195">
    <property type="entry name" value="Dihydroorotase_CS"/>
</dbReference>
<dbReference type="InterPro" id="IPR036914">
    <property type="entry name" value="MGS-like_dom_sf"/>
</dbReference>
<evidence type="ECO:0000256" key="2">
    <source>
        <dbReference type="ARBA" id="ARBA00004123"/>
    </source>
</evidence>
<dbReference type="PRINTS" id="PR00099">
    <property type="entry name" value="CPSGATASE"/>
</dbReference>
<dbReference type="InterPro" id="IPR005480">
    <property type="entry name" value="CPSase_lsu_oligo"/>
</dbReference>
<keyword evidence="20 41" id="KW-0067">ATP-binding</keyword>
<dbReference type="InterPro" id="IPR017926">
    <property type="entry name" value="GATASE"/>
</dbReference>
<dbReference type="FunFam" id="3.30.470.20:FF:000062">
    <property type="entry name" value="Carbamoyl-phosphate synthetase 2, aspartate transcarbamylase, and dihydroorotase"/>
    <property type="match status" value="1"/>
</dbReference>
<dbReference type="InterPro" id="IPR002474">
    <property type="entry name" value="CarbamoylP_synth_ssu_N"/>
</dbReference>
<sequence>TSKKFLVLSQEETKSPFGCFRRGWWDTPEALTDPSYRCQLLTLTYPLVGNYGVPKDEKGEFGLSKWFESYKIHAAALIIGELSESPSHWSSAKSLDQWLKEQGIPGLQGVDTRCLTKKIREKGTMLGKLIVDGTPEESIPFDNPDKRNLVQEVSMKEPNVFNPSGSFRITVVDCGIKYNQIRCLAQRGARVTVVPWNHPLDTADFDGLFVSNGPGDPQLCEATINNVRKVVSVDQPKPVFGICLGHQLLSLVIGAKTYKMKYGNRGHNQPCIHNGTERCFITSQNHGFAVDPDTLPKDWDVLFTNANDHTNEGIVHNTKPLFSVQFHPEHMAGPTDLVSLFDVFIETVKDHKEGNTGKSVKQRLMDHLTFTGSPKAEGHVRPKKVLILGSGGLSIGQAGEFDYSGSQAIKALKEENIQTVLINPNIATVQTSKDLADKVYFLPITAEYVTQVIKNERPDGVLLTFGGQTALNCGVELTKLGILEKYKVQVLGTPVSSIEMTEDRKIFVEKMEEINEHVAPSEAALSVEQAVAAAERLGYPVLVRSAFALGGLGSGFANNREELTSLVTAAFAHTSQVLVDKSLKGWKEIEYEVVRDAYDNCVTYYIIEVNARLSRSSALASKATGYPLAYVAAKLGLGIPLPLLKNSVTNSTTANFEPSLDYCVVKVPRWDLSKFLRVSTKIGSSMKSVGEVMAIGRSFEEAFQKALRMVDENCVGFDHTIKPVSEKELQTPTDKRIFVLAAAFKAGYTVEKLYELTKIDRWFLHKMKNIADHELLLETYNQVMLKAKQLGFSDKQIALAVQSTELAVRKLRHDWSILPVVKQIDTVAAEWPAYTNYLYLTYHGTEDDLSFNDQHVMVIGSGVYRIGSSVEFDWCAVGCITELRKMGYKTIMVNYNPETVSTDYDMCDRLYFDEISFEVVMDIYERENPEGVILSMGGQLPNNIAMSLHRQQCHILGTSPEFIDSAENRFKFSRMLDTIGISQPQWKELSDTESAVKFCETVGYPCLVRPSYVLSGAAMNVAYSDSDLEKYLSNAVAVSKEHPVVISKFIQEAKEIDVDAVACDGVVMGIAISEHVENAGVHSGDATLVTPPQDLNQKTIERIMQIVHAIGQELQVTGPFNLQLIAKDDQLKVIECNVRVSRSFPFVSKTLGVDLVALATQYIMGEDVEPVGLMKGKGIVGVKVPQFSFSRLAGADVVLGVEMTSTGEVACFGENRYEAYLKAMLSTGFKIPKKNILLSIGSYKNKSELLPTVQALESLGYDLYASMGTADFYTEHGVKVTAIDWPFEEYDSDECATKEKQRSIMNYLEENHFDLVINLSMRNSGGRRLSSFVTKGYRTRRMAIDYSVPLIIDIKCTKLFVQALRQIGRTPPVKTHIDSMASQTLVRLPGLIDVHVHLREPGATYKEDFSSGTAAALAGGVTLVCAMPNTSPAIIDANNLALVQKLAKAGSRCDYALYVGAATDNAALLPPIASQTAGLKMYLNDTYSTLKMDNVSLWMEHFEKWPKQMPIVAHAEKQTVAAILMVAQLYQRPVHICHVAKKEEILIIRAAKQKGIQVTCEVAPHHLFLCEDNVAQIGDGRAQVRPMLGTREDMEALWENLDIIDCFATDHAPHSVDEKNSERPPPGYPGLETMLPLLLTAVSDGRLTLDDIIRRLYDNPRKIFNLPVQENTYVEVDLEQEWVIPQAMQFTKSKWTPFEGMKVKGKVRRVVLRGEVAYIDGQVLVPPGYGEDVKTWPTSSTHPPEPTPERRRPTPPRDGVRTRAASPRRIGGESRYLLPPRVHRASDPGLPPEMVMLPPAAAVDGYSHPPPLSRLLSPQSGSGQVPPGQVSHLQMSPLLHPLVGQHILSVRQFSKEQISHLFNVAHSLRLMVQKERSLEILKGKVMASMFYEVSTRTSSSFAAAMQRLGGSVVHFSEATSSSQKGESLADSVQTMSCYTDVLVLRHPTPGAVESASRHCRKPVINAGDGVGEHPTQALLDVFTIREELGTVNGMTITMVGDLKHGRTVHSLAKLLTQYRITLRYVAPKNLHMPAEIISYVASKGIKQEEFDSIEEALPDTDVLYMTRIQKERFASEEEYKACFDQFVLTPHIMTGAKQKMVVMHPLPRVNEISVEVDTDPRAAYFRQAENGMYIRMALLATVLGR</sequence>
<feature type="domain" description="ATP-grasp" evidence="43">
    <location>
        <begin position="973"/>
        <end position="1164"/>
    </location>
</feature>
<dbReference type="Gene3D" id="3.50.30.20">
    <property type="entry name" value="Carbamoyl-phosphate synthase small subunit, N-terminal domain"/>
    <property type="match status" value="1"/>
</dbReference>
<evidence type="ECO:0000259" key="43">
    <source>
        <dbReference type="PROSITE" id="PS50975"/>
    </source>
</evidence>
<comment type="pathway">
    <text evidence="5">Pyrimidine metabolism; UMP biosynthesis via de novo pathway; (S)-dihydroorotate from bicarbonate: step 2/3.</text>
</comment>
<dbReference type="FunFam" id="3.40.50.1370:FF:000005">
    <property type="entry name" value="CAD protein-like isoform X1"/>
    <property type="match status" value="1"/>
</dbReference>
<dbReference type="InterPro" id="IPR036480">
    <property type="entry name" value="CarbP_synth_ssu_N_sf"/>
</dbReference>
<evidence type="ECO:0000256" key="14">
    <source>
        <dbReference type="ARBA" id="ARBA00022679"/>
    </source>
</evidence>
<comment type="catalytic activity">
    <reaction evidence="33">
        <text>(S)-dihydroorotate + H2O = N-carbamoyl-L-aspartate + H(+)</text>
        <dbReference type="Rhea" id="RHEA:24296"/>
        <dbReference type="ChEBI" id="CHEBI:15377"/>
        <dbReference type="ChEBI" id="CHEBI:15378"/>
        <dbReference type="ChEBI" id="CHEBI:30864"/>
        <dbReference type="ChEBI" id="CHEBI:32814"/>
        <dbReference type="EC" id="3.5.2.3"/>
    </reaction>
</comment>
<feature type="compositionally biased region" description="Low complexity" evidence="42">
    <location>
        <begin position="1813"/>
        <end position="1824"/>
    </location>
</feature>
<name>A0A669ENU3_ORENI</name>
<comment type="subcellular location">
    <subcellularLocation>
        <location evidence="3">Cytoplasm</location>
    </subcellularLocation>
    <subcellularLocation>
        <location evidence="2">Nucleus</location>
    </subcellularLocation>
</comment>
<dbReference type="Pfam" id="PF00117">
    <property type="entry name" value="GATase"/>
    <property type="match status" value="1"/>
</dbReference>
<dbReference type="InterPro" id="IPR058047">
    <property type="entry name" value="CPSase_preATP-grasp"/>
</dbReference>
<comment type="catalytic activity">
    <reaction evidence="36">
        <text>L-glutamine + H2O = L-glutamate + NH4(+)</text>
        <dbReference type="Rhea" id="RHEA:15889"/>
        <dbReference type="ChEBI" id="CHEBI:15377"/>
        <dbReference type="ChEBI" id="CHEBI:28938"/>
        <dbReference type="ChEBI" id="CHEBI:29985"/>
        <dbReference type="ChEBI" id="CHEBI:58359"/>
        <dbReference type="EC" id="3.5.1.2"/>
    </reaction>
</comment>
<keyword evidence="25" id="KW-0539">Nucleus</keyword>
<keyword evidence="16" id="KW-0677">Repeat</keyword>
<dbReference type="EC" id="2.1.3.2" evidence="10"/>
<evidence type="ECO:0000256" key="41">
    <source>
        <dbReference type="PROSITE-ProRule" id="PRU00409"/>
    </source>
</evidence>
<dbReference type="InterPro" id="IPR011761">
    <property type="entry name" value="ATP-grasp"/>
</dbReference>
<dbReference type="CDD" id="cd01316">
    <property type="entry name" value="CAD_DHOase"/>
    <property type="match status" value="1"/>
</dbReference>
<comment type="similarity">
    <text evidence="28">In the C-terminal section; belongs to the aspartate/ornithine carbamoyltransferase superfamily. ATCase family.</text>
</comment>
<dbReference type="EC" id="6.3.5.5" evidence="7"/>
<dbReference type="InterPro" id="IPR029062">
    <property type="entry name" value="Class_I_gatase-like"/>
</dbReference>
<evidence type="ECO:0000256" key="23">
    <source>
        <dbReference type="ARBA" id="ARBA00022990"/>
    </source>
</evidence>
<dbReference type="Pfam" id="PF02729">
    <property type="entry name" value="OTCace_N"/>
    <property type="match status" value="1"/>
</dbReference>
<dbReference type="InterPro" id="IPR036897">
    <property type="entry name" value="CarbamoylP_synth_lsu_oligo_sf"/>
</dbReference>
<dbReference type="Gene3D" id="3.30.1490.20">
    <property type="entry name" value="ATP-grasp fold, A domain"/>
    <property type="match status" value="1"/>
</dbReference>
<feature type="domain" description="ATP-grasp" evidence="43">
    <location>
        <begin position="508"/>
        <end position="708"/>
    </location>
</feature>
<dbReference type="InterPro" id="IPR005479">
    <property type="entry name" value="CPAse_ATP-bd"/>
</dbReference>
<reference evidence="46" key="1">
    <citation type="submission" date="2012-01" db="EMBL/GenBank/DDBJ databases">
        <title>The Genome Sequence of Oreochromis niloticus (Nile Tilapia).</title>
        <authorList>
            <consortium name="Broad Institute Genome Assembly Team"/>
            <consortium name="Broad Institute Sequencing Platform"/>
            <person name="Di Palma F."/>
            <person name="Johnson J."/>
            <person name="Lander E.S."/>
            <person name="Lindblad-Toh K."/>
        </authorList>
    </citation>
    <scope>NUCLEOTIDE SEQUENCE [LARGE SCALE GENOMIC DNA]</scope>
</reference>
<protein>
    <recommendedName>
        <fullName evidence="39">Multifunctional protein CAD</fullName>
        <ecNumber evidence="10">2.1.3.2</ecNumber>
        <ecNumber evidence="9">3.5.1.2</ecNumber>
        <ecNumber evidence="8">3.5.2.3</ecNumber>
        <ecNumber evidence="31">6.3.4.16</ecNumber>
        <ecNumber evidence="7">6.3.5.5</ecNumber>
    </recommendedName>
    <alternativeName>
        <fullName evidence="40">Carbamoyl phosphate synthetase 2-aspartate transcarbamylase-dihydroorotase</fullName>
    </alternativeName>
</protein>
<feature type="domain" description="MGS-like" evidence="44">
    <location>
        <begin position="1229"/>
        <end position="1386"/>
    </location>
</feature>
<keyword evidence="18" id="KW-0378">Hydrolase</keyword>
<evidence type="ECO:0000256" key="31">
    <source>
        <dbReference type="ARBA" id="ARBA00044063"/>
    </source>
</evidence>
<comment type="pathway">
    <text evidence="4">Pyrimidine metabolism; UMP biosynthesis via de novo pathway; (S)-dihydroorotate from bicarbonate: step 1/3.</text>
</comment>
<dbReference type="NCBIfam" id="TIGR01368">
    <property type="entry name" value="CPSaseIIsmall"/>
    <property type="match status" value="1"/>
</dbReference>
<dbReference type="InterPro" id="IPR006274">
    <property type="entry name" value="CarbamoylP_synth_ssu"/>
</dbReference>
<dbReference type="GO" id="GO:0046872">
    <property type="term" value="F:metal ion binding"/>
    <property type="evidence" value="ECO:0007669"/>
    <property type="project" value="UniProtKB-KW"/>
</dbReference>
<dbReference type="InterPro" id="IPR006131">
    <property type="entry name" value="Asp_carbamoyltransf_Asp/Orn-bd"/>
</dbReference>